<dbReference type="EMBL" id="GL376628">
    <property type="status" value="NOT_ANNOTATED_CDS"/>
    <property type="molecule type" value="Genomic_DNA"/>
</dbReference>
<dbReference type="eggNOG" id="KOG1759">
    <property type="taxonomic scope" value="Eukaryota"/>
</dbReference>
<evidence type="ECO:0000256" key="2">
    <source>
        <dbReference type="ARBA" id="ARBA00005851"/>
    </source>
</evidence>
<keyword evidence="4" id="KW-0964">Secreted</keyword>
<evidence type="ECO:0000313" key="13">
    <source>
        <dbReference type="EnsemblProtists" id="PYU1_T002772"/>
    </source>
</evidence>
<dbReference type="EC" id="5.3.3.12" evidence="8"/>
<evidence type="ECO:0000256" key="6">
    <source>
        <dbReference type="ARBA" id="ARBA00036735"/>
    </source>
</evidence>
<dbReference type="GO" id="GO:0005615">
    <property type="term" value="C:extracellular space"/>
    <property type="evidence" value="ECO:0007669"/>
    <property type="project" value="UniProtKB-KW"/>
</dbReference>
<sequence length="126" mass="13103">MPYVVVTSNVAASGVSATPAMAAISRALAAALSKPETVVMVQLCLDTPMLFAASDAPCAMIQLRSIGKVDLEHNPTTVAALTDVVSQVLSVPADRIFMNLDDIERTNWARSGNLVLAPASLPAPTV</sequence>
<organism evidence="13 14">
    <name type="scientific">Globisporangium ultimum (strain ATCC 200006 / CBS 805.95 / DAOM BR144)</name>
    <name type="common">Pythium ultimum</name>
    <dbReference type="NCBI Taxonomy" id="431595"/>
    <lineage>
        <taxon>Eukaryota</taxon>
        <taxon>Sar</taxon>
        <taxon>Stramenopiles</taxon>
        <taxon>Oomycota</taxon>
        <taxon>Peronosporomycetes</taxon>
        <taxon>Pythiales</taxon>
        <taxon>Pythiaceae</taxon>
        <taxon>Globisporangium</taxon>
    </lineage>
</organism>
<reference evidence="14" key="2">
    <citation type="submission" date="2010-04" db="EMBL/GenBank/DDBJ databases">
        <authorList>
            <person name="Buell R."/>
            <person name="Hamilton J."/>
            <person name="Hostetler J."/>
        </authorList>
    </citation>
    <scope>NUCLEOTIDE SEQUENCE [LARGE SCALE GENOMIC DNA]</scope>
    <source>
        <strain evidence="14">DAOM:BR144</strain>
    </source>
</reference>
<name>K3WCT1_GLOUD</name>
<comment type="catalytic activity">
    <reaction evidence="6">
        <text>3-phenylpyruvate = enol-phenylpyruvate</text>
        <dbReference type="Rhea" id="RHEA:17097"/>
        <dbReference type="ChEBI" id="CHEBI:16815"/>
        <dbReference type="ChEBI" id="CHEBI:18005"/>
        <dbReference type="EC" id="5.3.2.1"/>
    </reaction>
</comment>
<comment type="catalytic activity">
    <reaction evidence="7">
        <text>L-dopachrome = 5,6-dihydroxyindole-2-carboxylate</text>
        <dbReference type="Rhea" id="RHEA:13041"/>
        <dbReference type="ChEBI" id="CHEBI:16875"/>
        <dbReference type="ChEBI" id="CHEBI:57509"/>
        <dbReference type="EC" id="5.3.3.12"/>
    </reaction>
</comment>
<dbReference type="GO" id="GO:0050178">
    <property type="term" value="F:phenylpyruvate tautomerase activity"/>
    <property type="evidence" value="ECO:0007669"/>
    <property type="project" value="UniProtKB-EC"/>
</dbReference>
<protein>
    <recommendedName>
        <fullName evidence="12">L-dopachrome isomerase</fullName>
        <ecNumber evidence="9">5.3.2.1</ecNumber>
        <ecNumber evidence="8">5.3.3.12</ecNumber>
    </recommendedName>
    <alternativeName>
        <fullName evidence="10">L-dopachrome tautomerase</fullName>
    </alternativeName>
    <alternativeName>
        <fullName evidence="11">Phenylpyruvate tautomerase</fullName>
    </alternativeName>
</protein>
<dbReference type="InterPro" id="IPR014347">
    <property type="entry name" value="Tautomerase/MIF_sf"/>
</dbReference>
<dbReference type="Proteomes" id="UP000019132">
    <property type="component" value="Unassembled WGS sequence"/>
</dbReference>
<dbReference type="Pfam" id="PF01187">
    <property type="entry name" value="MIF"/>
    <property type="match status" value="1"/>
</dbReference>
<proteinExistence type="inferred from homology"/>
<dbReference type="HOGENOM" id="CLU_129906_4_0_1"/>
<dbReference type="PANTHER" id="PTHR11954">
    <property type="entry name" value="D-DOPACHROME DECARBOXYLASE"/>
    <property type="match status" value="1"/>
</dbReference>
<evidence type="ECO:0000256" key="12">
    <source>
        <dbReference type="ARBA" id="ARBA00042730"/>
    </source>
</evidence>
<reference evidence="13" key="3">
    <citation type="submission" date="2015-02" db="UniProtKB">
        <authorList>
            <consortium name="EnsemblProtists"/>
        </authorList>
    </citation>
    <scope>IDENTIFICATION</scope>
    <source>
        <strain evidence="13">DAOM BR144</strain>
    </source>
</reference>
<evidence type="ECO:0000256" key="5">
    <source>
        <dbReference type="ARBA" id="ARBA00023235"/>
    </source>
</evidence>
<dbReference type="EnsemblProtists" id="PYU1_T002772">
    <property type="protein sequence ID" value="PYU1_T002772"/>
    <property type="gene ID" value="PYU1_G002769"/>
</dbReference>
<dbReference type="GO" id="GO:0005125">
    <property type="term" value="F:cytokine activity"/>
    <property type="evidence" value="ECO:0007669"/>
    <property type="project" value="UniProtKB-KW"/>
</dbReference>
<dbReference type="GO" id="GO:0004167">
    <property type="term" value="F:dopachrome isomerase activity"/>
    <property type="evidence" value="ECO:0007669"/>
    <property type="project" value="UniProtKB-EC"/>
</dbReference>
<evidence type="ECO:0000256" key="10">
    <source>
        <dbReference type="ARBA" id="ARBA00041631"/>
    </source>
</evidence>
<dbReference type="EC" id="5.3.2.1" evidence="9"/>
<dbReference type="InParanoid" id="K3WCT1"/>
<reference evidence="14" key="1">
    <citation type="journal article" date="2010" name="Genome Biol.">
        <title>Genome sequence of the necrotrophic plant pathogen Pythium ultimum reveals original pathogenicity mechanisms and effector repertoire.</title>
        <authorList>
            <person name="Levesque C.A."/>
            <person name="Brouwer H."/>
            <person name="Cano L."/>
            <person name="Hamilton J.P."/>
            <person name="Holt C."/>
            <person name="Huitema E."/>
            <person name="Raffaele S."/>
            <person name="Robideau G.P."/>
            <person name="Thines M."/>
            <person name="Win J."/>
            <person name="Zerillo M.M."/>
            <person name="Beakes G.W."/>
            <person name="Boore J.L."/>
            <person name="Busam D."/>
            <person name="Dumas B."/>
            <person name="Ferriera S."/>
            <person name="Fuerstenberg S.I."/>
            <person name="Gachon C.M."/>
            <person name="Gaulin E."/>
            <person name="Govers F."/>
            <person name="Grenville-Briggs L."/>
            <person name="Horner N."/>
            <person name="Hostetler J."/>
            <person name="Jiang R.H."/>
            <person name="Johnson J."/>
            <person name="Krajaejun T."/>
            <person name="Lin H."/>
            <person name="Meijer H.J."/>
            <person name="Moore B."/>
            <person name="Morris P."/>
            <person name="Phuntmart V."/>
            <person name="Puiu D."/>
            <person name="Shetty J."/>
            <person name="Stajich J.E."/>
            <person name="Tripathy S."/>
            <person name="Wawra S."/>
            <person name="van West P."/>
            <person name="Whitty B.R."/>
            <person name="Coutinho P.M."/>
            <person name="Henrissat B."/>
            <person name="Martin F."/>
            <person name="Thomas P.D."/>
            <person name="Tyler B.M."/>
            <person name="De Vries R.P."/>
            <person name="Kamoun S."/>
            <person name="Yandell M."/>
            <person name="Tisserat N."/>
            <person name="Buell C.R."/>
        </authorList>
    </citation>
    <scope>NUCLEOTIDE SEQUENCE</scope>
    <source>
        <strain evidence="14">DAOM:BR144</strain>
    </source>
</reference>
<evidence type="ECO:0000256" key="7">
    <source>
        <dbReference type="ARBA" id="ARBA00036823"/>
    </source>
</evidence>
<dbReference type="FunCoup" id="K3WCT1">
    <property type="interactions" value="3"/>
</dbReference>
<keyword evidence="5" id="KW-0413">Isomerase</keyword>
<evidence type="ECO:0000313" key="14">
    <source>
        <dbReference type="Proteomes" id="UP000019132"/>
    </source>
</evidence>
<dbReference type="VEuPathDB" id="FungiDB:PYU1_G002769"/>
<evidence type="ECO:0000256" key="9">
    <source>
        <dbReference type="ARBA" id="ARBA00039086"/>
    </source>
</evidence>
<dbReference type="Gene3D" id="3.30.429.10">
    <property type="entry name" value="Macrophage Migration Inhibitory Factor"/>
    <property type="match status" value="1"/>
</dbReference>
<keyword evidence="3" id="KW-0202">Cytokine</keyword>
<evidence type="ECO:0000256" key="8">
    <source>
        <dbReference type="ARBA" id="ARBA00038932"/>
    </source>
</evidence>
<dbReference type="SUPFAM" id="SSF55331">
    <property type="entry name" value="Tautomerase/MIF"/>
    <property type="match status" value="1"/>
</dbReference>
<comment type="subcellular location">
    <subcellularLocation>
        <location evidence="1">Secreted</location>
    </subcellularLocation>
</comment>
<comment type="similarity">
    <text evidence="2">Belongs to the MIF family.</text>
</comment>
<evidence type="ECO:0000256" key="11">
    <source>
        <dbReference type="ARBA" id="ARBA00041912"/>
    </source>
</evidence>
<evidence type="ECO:0000256" key="1">
    <source>
        <dbReference type="ARBA" id="ARBA00004613"/>
    </source>
</evidence>
<accession>K3WCT1</accession>
<dbReference type="PANTHER" id="PTHR11954:SF6">
    <property type="entry name" value="MACROPHAGE MIGRATION INHIBITORY FACTOR"/>
    <property type="match status" value="1"/>
</dbReference>
<dbReference type="OMA" id="PCAMIQL"/>
<dbReference type="InterPro" id="IPR001398">
    <property type="entry name" value="Macrophage_inhib_fac"/>
</dbReference>
<keyword evidence="14" id="KW-1185">Reference proteome</keyword>
<dbReference type="AlphaFoldDB" id="K3WCT1"/>
<evidence type="ECO:0000256" key="4">
    <source>
        <dbReference type="ARBA" id="ARBA00022525"/>
    </source>
</evidence>
<evidence type="ECO:0000256" key="3">
    <source>
        <dbReference type="ARBA" id="ARBA00022514"/>
    </source>
</evidence>
<dbReference type="STRING" id="431595.K3WCT1"/>